<dbReference type="PROSITE" id="PS50943">
    <property type="entry name" value="HTH_CROC1"/>
    <property type="match status" value="1"/>
</dbReference>
<dbReference type="Pfam" id="PF13377">
    <property type="entry name" value="Peripla_BP_3"/>
    <property type="match status" value="1"/>
</dbReference>
<dbReference type="RefSeq" id="WP_013402615.1">
    <property type="nucleotide sequence ID" value="NC_014652.1"/>
</dbReference>
<evidence type="ECO:0000313" key="7">
    <source>
        <dbReference type="Proteomes" id="UP000006890"/>
    </source>
</evidence>
<dbReference type="PANTHER" id="PTHR30146">
    <property type="entry name" value="LACI-RELATED TRANSCRIPTIONAL REPRESSOR"/>
    <property type="match status" value="1"/>
</dbReference>
<gene>
    <name evidence="6" type="ordered locus">Calhy_0672</name>
</gene>
<proteinExistence type="predicted"/>
<dbReference type="SUPFAM" id="SSF53822">
    <property type="entry name" value="Periplasmic binding protein-like I"/>
    <property type="match status" value="1"/>
</dbReference>
<dbReference type="GO" id="GO:0003700">
    <property type="term" value="F:DNA-binding transcription factor activity"/>
    <property type="evidence" value="ECO:0007669"/>
    <property type="project" value="TreeGrafter"/>
</dbReference>
<dbReference type="CDD" id="cd01392">
    <property type="entry name" value="HTH_LacI"/>
    <property type="match status" value="1"/>
</dbReference>
<dbReference type="CDD" id="cd06267">
    <property type="entry name" value="PBP1_LacI_sugar_binding-like"/>
    <property type="match status" value="1"/>
</dbReference>
<dbReference type="SMART" id="SM00354">
    <property type="entry name" value="HTH_LACI"/>
    <property type="match status" value="1"/>
</dbReference>
<feature type="domain" description="HTH cro/C1-type" evidence="5">
    <location>
        <begin position="2"/>
        <end position="48"/>
    </location>
</feature>
<keyword evidence="1" id="KW-0805">Transcription regulation</keyword>
<dbReference type="GO" id="GO:0000976">
    <property type="term" value="F:transcription cis-regulatory region binding"/>
    <property type="evidence" value="ECO:0007669"/>
    <property type="project" value="TreeGrafter"/>
</dbReference>
<dbReference type="Pfam" id="PF00356">
    <property type="entry name" value="LacI"/>
    <property type="match status" value="1"/>
</dbReference>
<dbReference type="eggNOG" id="COG1609">
    <property type="taxonomic scope" value="Bacteria"/>
</dbReference>
<dbReference type="KEGG" id="chd:Calhy_0672"/>
<name>E4QDB8_CALH1</name>
<accession>E4QDB8</accession>
<dbReference type="EMBL" id="CP002219">
    <property type="protein sequence ID" value="ADQ06413.1"/>
    <property type="molecule type" value="Genomic_DNA"/>
</dbReference>
<evidence type="ECO:0000259" key="5">
    <source>
        <dbReference type="PROSITE" id="PS50943"/>
    </source>
</evidence>
<keyword evidence="7" id="KW-1185">Reference proteome</keyword>
<dbReference type="Gene3D" id="3.40.50.2300">
    <property type="match status" value="2"/>
</dbReference>
<dbReference type="Proteomes" id="UP000006890">
    <property type="component" value="Chromosome"/>
</dbReference>
<dbReference type="InterPro" id="IPR028082">
    <property type="entry name" value="Peripla_BP_I"/>
</dbReference>
<dbReference type="Gene3D" id="1.10.260.40">
    <property type="entry name" value="lambda repressor-like DNA-binding domains"/>
    <property type="match status" value="1"/>
</dbReference>
<dbReference type="InterPro" id="IPR046335">
    <property type="entry name" value="LacI/GalR-like_sensor"/>
</dbReference>
<evidence type="ECO:0000259" key="4">
    <source>
        <dbReference type="PROSITE" id="PS50932"/>
    </source>
</evidence>
<dbReference type="OrthoDB" id="9784962at2"/>
<dbReference type="SUPFAM" id="SSF47413">
    <property type="entry name" value="lambda repressor-like DNA-binding domains"/>
    <property type="match status" value="1"/>
</dbReference>
<protein>
    <submittedName>
        <fullName evidence="6">Transcriptional regulator, LacI family</fullName>
    </submittedName>
</protein>
<organism evidence="6 7">
    <name type="scientific">Caldicellulosiruptor hydrothermalis (strain DSM 18901 / VKM B-2411 / 108)</name>
    <dbReference type="NCBI Taxonomy" id="632292"/>
    <lineage>
        <taxon>Bacteria</taxon>
        <taxon>Bacillati</taxon>
        <taxon>Bacillota</taxon>
        <taxon>Bacillota incertae sedis</taxon>
        <taxon>Caldicellulosiruptorales</taxon>
        <taxon>Caldicellulosiruptoraceae</taxon>
        <taxon>Caldicellulosiruptor</taxon>
    </lineage>
</organism>
<evidence type="ECO:0000256" key="2">
    <source>
        <dbReference type="ARBA" id="ARBA00023125"/>
    </source>
</evidence>
<evidence type="ECO:0000256" key="1">
    <source>
        <dbReference type="ARBA" id="ARBA00023015"/>
    </source>
</evidence>
<dbReference type="PANTHER" id="PTHR30146:SF150">
    <property type="entry name" value="ARABINOSE METABOLISM TRANSCRIPTIONAL REPRESSOR"/>
    <property type="match status" value="1"/>
</dbReference>
<dbReference type="InterPro" id="IPR000843">
    <property type="entry name" value="HTH_LacI"/>
</dbReference>
<evidence type="ECO:0000256" key="3">
    <source>
        <dbReference type="ARBA" id="ARBA00023163"/>
    </source>
</evidence>
<feature type="domain" description="HTH lacI-type" evidence="4">
    <location>
        <begin position="4"/>
        <end position="58"/>
    </location>
</feature>
<reference key="1">
    <citation type="submission" date="2010-09" db="EMBL/GenBank/DDBJ databases">
        <title>Complete sequence of Caldicellulosiruptor hydrothermalis 108.</title>
        <authorList>
            <consortium name="US DOE Joint Genome Institute"/>
            <person name="Lucas S."/>
            <person name="Copeland A."/>
            <person name="Lapidus A."/>
            <person name="Cheng J.-F."/>
            <person name="Bruce D."/>
            <person name="Goodwin L."/>
            <person name="Pitluck S."/>
            <person name="Davenport K."/>
            <person name="Detter J.C."/>
            <person name="Han C."/>
            <person name="Tapia R."/>
            <person name="Land M."/>
            <person name="Hauser L."/>
            <person name="Chang Y.-J."/>
            <person name="Jeffries C."/>
            <person name="Kyrpides N."/>
            <person name="Ivanova N."/>
            <person name="Mikhailova N."/>
            <person name="Blumer-Schuette S.E."/>
            <person name="Kelly R.M."/>
            <person name="Woyke T."/>
        </authorList>
    </citation>
    <scope>NUCLEOTIDE SEQUENCE</scope>
    <source>
        <strain>108</strain>
    </source>
</reference>
<sequence>MKKVTIYDIAKEANVSPSMVSRVINGSGPVKKEKAEKILQIIKKYNYVPNALARSLTKKESRTIGIILPDISNPFFVQIYKEAEKRALEHGYNIILGNSFSDYKIESLYLKSFLEKQVDGIIFLGGRINACKLDEKYVKEMAEIKGKVPIITVNSIYEESSTLNIVTDEEKGFRELVEFIAKKGYKKIGIILGEKCISSSETKREYFLKYIKEYNLSTSKEWIIYSGFSVEAGKKGIGKLLKNKKLPEVIMCINDIVAIGAIRELVSRGFKVPDDIKVTGFDDIELAQSFIPSLTTVDQNYTEIGKLIIDVLATKSFDHNLSEKVMIETSLRVRESCN</sequence>
<reference evidence="6 7" key="2">
    <citation type="journal article" date="2011" name="J. Bacteriol.">
        <title>Complete genome sequences for the anaerobic, extremely thermophilic plant biomass-degrading bacteria Caldicellulosiruptor hydrothermalis, Caldicellulosiruptor kristjanssonii, Caldicellulosiruptor kronotskyensis, Caldicellulosiruptor owensenis, and Caldicellulosiruptor lactoaceticus.</title>
        <authorList>
            <person name="Blumer-Schuette S.E."/>
            <person name="Ozdemir I."/>
            <person name="Mistry D."/>
            <person name="Lucas S."/>
            <person name="Lapidus A."/>
            <person name="Cheng J.F."/>
            <person name="Goodwin L.A."/>
            <person name="Pitluck S."/>
            <person name="Land M.L."/>
            <person name="Hauser L.J."/>
            <person name="Woyke T."/>
            <person name="Mikhailova N."/>
            <person name="Pati A."/>
            <person name="Kyrpides N.C."/>
            <person name="Ivanova N."/>
            <person name="Detter J.C."/>
            <person name="Walston-Davenport K."/>
            <person name="Han S."/>
            <person name="Adams M.W."/>
            <person name="Kelly R.M."/>
        </authorList>
    </citation>
    <scope>NUCLEOTIDE SEQUENCE [LARGE SCALE GENOMIC DNA]</scope>
    <source>
        <strain evidence="7">DSM 18901 / VKM B-2411 / 108</strain>
    </source>
</reference>
<dbReference type="PROSITE" id="PS50932">
    <property type="entry name" value="HTH_LACI_2"/>
    <property type="match status" value="1"/>
</dbReference>
<evidence type="ECO:0000313" key="6">
    <source>
        <dbReference type="EMBL" id="ADQ06413.1"/>
    </source>
</evidence>
<dbReference type="InterPro" id="IPR001387">
    <property type="entry name" value="Cro/C1-type_HTH"/>
</dbReference>
<dbReference type="InterPro" id="IPR010982">
    <property type="entry name" value="Lambda_DNA-bd_dom_sf"/>
</dbReference>
<keyword evidence="3" id="KW-0804">Transcription</keyword>
<dbReference type="HOGENOM" id="CLU_037628_6_1_9"/>
<dbReference type="AlphaFoldDB" id="E4QDB8"/>
<keyword evidence="2" id="KW-0238">DNA-binding</keyword>